<protein>
    <submittedName>
        <fullName evidence="1">Uncharacterized protein</fullName>
    </submittedName>
</protein>
<dbReference type="AlphaFoldDB" id="A0A916XPP8"/>
<reference evidence="1" key="1">
    <citation type="journal article" date="2014" name="Int. J. Syst. Evol. Microbiol.">
        <title>Complete genome sequence of Corynebacterium casei LMG S-19264T (=DSM 44701T), isolated from a smear-ripened cheese.</title>
        <authorList>
            <consortium name="US DOE Joint Genome Institute (JGI-PGF)"/>
            <person name="Walter F."/>
            <person name="Albersmeier A."/>
            <person name="Kalinowski J."/>
            <person name="Ruckert C."/>
        </authorList>
    </citation>
    <scope>NUCLEOTIDE SEQUENCE</scope>
    <source>
        <strain evidence="1">CGMCC 1.10998</strain>
    </source>
</reference>
<dbReference type="Proteomes" id="UP000637423">
    <property type="component" value="Unassembled WGS sequence"/>
</dbReference>
<evidence type="ECO:0000313" key="2">
    <source>
        <dbReference type="Proteomes" id="UP000637423"/>
    </source>
</evidence>
<keyword evidence="2" id="KW-1185">Reference proteome</keyword>
<organism evidence="1 2">
    <name type="scientific">Undibacterium terreum</name>
    <dbReference type="NCBI Taxonomy" id="1224302"/>
    <lineage>
        <taxon>Bacteria</taxon>
        <taxon>Pseudomonadati</taxon>
        <taxon>Pseudomonadota</taxon>
        <taxon>Betaproteobacteria</taxon>
        <taxon>Burkholderiales</taxon>
        <taxon>Oxalobacteraceae</taxon>
        <taxon>Undibacterium</taxon>
    </lineage>
</organism>
<comment type="caution">
    <text evidence="1">The sequence shown here is derived from an EMBL/GenBank/DDBJ whole genome shotgun (WGS) entry which is preliminary data.</text>
</comment>
<sequence length="109" mass="12309">MRDPIMEGMKLYNMIATGKAQHRVKALEATVAELKDIAHAEQRRKDEALADRDGFAKLCQKLLKESANPASQKYLCDSSTAGAKARQAVVDREKIESLRRRAEARRIRN</sequence>
<evidence type="ECO:0000313" key="1">
    <source>
        <dbReference type="EMBL" id="GGC93630.1"/>
    </source>
</evidence>
<dbReference type="EMBL" id="BMED01000006">
    <property type="protein sequence ID" value="GGC93630.1"/>
    <property type="molecule type" value="Genomic_DNA"/>
</dbReference>
<proteinExistence type="predicted"/>
<dbReference type="RefSeq" id="WP_188568510.1">
    <property type="nucleotide sequence ID" value="NZ_BMED01000006.1"/>
</dbReference>
<gene>
    <name evidence="1" type="ORF">GCM10011396_46170</name>
</gene>
<accession>A0A916XPP8</accession>
<name>A0A916XPP8_9BURK</name>
<reference evidence="1" key="2">
    <citation type="submission" date="2020-09" db="EMBL/GenBank/DDBJ databases">
        <authorList>
            <person name="Sun Q."/>
            <person name="Zhou Y."/>
        </authorList>
    </citation>
    <scope>NUCLEOTIDE SEQUENCE</scope>
    <source>
        <strain evidence="1">CGMCC 1.10998</strain>
    </source>
</reference>